<keyword evidence="4 5" id="KW-0472">Membrane</keyword>
<dbReference type="EC" id="2.3.-.-" evidence="5"/>
<keyword evidence="5" id="KW-0337">GPI-anchor biosynthesis</keyword>
<gene>
    <name evidence="7" type="ORF">JXQ802_LOCUS17629</name>
    <name evidence="6" type="ORF">PYM288_LOCUS11867</name>
</gene>
<dbReference type="GO" id="GO:0006506">
    <property type="term" value="P:GPI anchor biosynthetic process"/>
    <property type="evidence" value="ECO:0007669"/>
    <property type="project" value="UniProtKB-UniPathway"/>
</dbReference>
<comment type="pathway">
    <text evidence="5">Glycolipid biosynthesis; glycosylphosphatidylinositol-anchor biosynthesis.</text>
</comment>
<dbReference type="EMBL" id="CAJNOL010000449">
    <property type="protein sequence ID" value="CAF1069892.1"/>
    <property type="molecule type" value="Genomic_DNA"/>
</dbReference>
<feature type="transmembrane region" description="Helical" evidence="5">
    <location>
        <begin position="77"/>
        <end position="95"/>
    </location>
</feature>
<dbReference type="Proteomes" id="UP000663870">
    <property type="component" value="Unassembled WGS sequence"/>
</dbReference>
<keyword evidence="5" id="KW-0256">Endoplasmic reticulum</keyword>
<accession>A0A814CPG2</accession>
<comment type="caution">
    <text evidence="6">The sequence shown here is derived from an EMBL/GenBank/DDBJ whole genome shotgun (WGS) entry which is preliminary data.</text>
</comment>
<dbReference type="EMBL" id="CAJNOH010000209">
    <property type="protein sequence ID" value="CAF0946170.1"/>
    <property type="molecule type" value="Genomic_DNA"/>
</dbReference>
<comment type="function">
    <text evidence="5">A acetyltransferase, which acetylates the inositol ring of phosphatidylinositol during biosynthesis of GPI-anchor.</text>
</comment>
<evidence type="ECO:0000313" key="9">
    <source>
        <dbReference type="Proteomes" id="UP000663870"/>
    </source>
</evidence>
<dbReference type="GO" id="GO:0072659">
    <property type="term" value="P:protein localization to plasma membrane"/>
    <property type="evidence" value="ECO:0007669"/>
    <property type="project" value="TreeGrafter"/>
</dbReference>
<evidence type="ECO:0000256" key="1">
    <source>
        <dbReference type="ARBA" id="ARBA00004141"/>
    </source>
</evidence>
<feature type="transmembrane region" description="Helical" evidence="5">
    <location>
        <begin position="152"/>
        <end position="171"/>
    </location>
</feature>
<dbReference type="AlphaFoldDB" id="A0A814CPG2"/>
<name>A0A814CPG2_9BILA</name>
<comment type="subcellular location">
    <subcellularLocation>
        <location evidence="5">Endoplasmic reticulum membrane</location>
        <topology evidence="5">Multi-pass membrane protein</topology>
    </subcellularLocation>
    <subcellularLocation>
        <location evidence="1">Membrane</location>
        <topology evidence="1">Multi-pass membrane protein</topology>
    </subcellularLocation>
</comment>
<comment type="similarity">
    <text evidence="5">Belongs to the PIGW family.</text>
</comment>
<dbReference type="Proteomes" id="UP000663854">
    <property type="component" value="Unassembled WGS sequence"/>
</dbReference>
<protein>
    <recommendedName>
        <fullName evidence="5">Phosphatidylinositol-glycan biosynthesis class W protein</fullName>
        <ecNumber evidence="5">2.3.-.-</ecNumber>
    </recommendedName>
</protein>
<feature type="transmembrane region" description="Helical" evidence="5">
    <location>
        <begin position="281"/>
        <end position="303"/>
    </location>
</feature>
<evidence type="ECO:0000313" key="8">
    <source>
        <dbReference type="Proteomes" id="UP000663854"/>
    </source>
</evidence>
<keyword evidence="5" id="KW-0012">Acyltransferase</keyword>
<dbReference type="GO" id="GO:0032216">
    <property type="term" value="F:glucosaminyl-phosphatidylinositol O-acyltransferase activity"/>
    <property type="evidence" value="ECO:0007669"/>
    <property type="project" value="TreeGrafter"/>
</dbReference>
<keyword evidence="3 5" id="KW-1133">Transmembrane helix</keyword>
<dbReference type="PANTHER" id="PTHR20661">
    <property type="entry name" value="PHOSPHATIDYLINOSITOL-GLYCAN BIOSYNTHESIS CLASS W PROTEIN"/>
    <property type="match status" value="1"/>
</dbReference>
<dbReference type="PANTHER" id="PTHR20661:SF0">
    <property type="entry name" value="PHOSPHATIDYLINOSITOL-GLYCAN BIOSYNTHESIS CLASS W PROTEIN"/>
    <property type="match status" value="1"/>
</dbReference>
<feature type="transmembrane region" description="Helical" evidence="5">
    <location>
        <begin position="409"/>
        <end position="428"/>
    </location>
</feature>
<feature type="transmembrane region" description="Helical" evidence="5">
    <location>
        <begin position="340"/>
        <end position="365"/>
    </location>
</feature>
<dbReference type="InterPro" id="IPR009447">
    <property type="entry name" value="PIGW/GWT1"/>
</dbReference>
<feature type="transmembrane region" description="Helical" evidence="5">
    <location>
        <begin position="116"/>
        <end position="140"/>
    </location>
</feature>
<feature type="transmembrane region" description="Helical" evidence="5">
    <location>
        <begin position="20"/>
        <end position="40"/>
    </location>
</feature>
<feature type="transmembrane region" description="Helical" evidence="5">
    <location>
        <begin position="315"/>
        <end position="334"/>
    </location>
</feature>
<feature type="transmembrane region" description="Helical" evidence="5">
    <location>
        <begin position="241"/>
        <end position="261"/>
    </location>
</feature>
<evidence type="ECO:0000313" key="6">
    <source>
        <dbReference type="EMBL" id="CAF0946170.1"/>
    </source>
</evidence>
<evidence type="ECO:0000256" key="2">
    <source>
        <dbReference type="ARBA" id="ARBA00022692"/>
    </source>
</evidence>
<evidence type="ECO:0000256" key="3">
    <source>
        <dbReference type="ARBA" id="ARBA00022989"/>
    </source>
</evidence>
<keyword evidence="2 5" id="KW-0812">Transmembrane</keyword>
<sequence>MVDYRERKELFFSNLNGTNLYEVGSVMINTCATYFLCQILKSFISLSNIKKFSINNFLFENFLIIIPLIFICTILSSLSYLFHFILWLIGFLIYFTKTNSTIKSIQINNNKSYSYIIELFRGQILISTCISILAVDFFIYPRRYAKTENYGYSIMDLGVGLFAIAHGTVSSEVRNKEINFKELFLENLILFLLGLIRFISIKYFSYIEHISEYGIHWNFFLTLCFMKLIGHCLLKITKNILLLIILILIFHEFILLKYFQYDNYLILSNNLRKNFLDANREGIFSLGGYVCLYLIGISLGKFIINNEYKQKFQQIGITCFILMIILCTISYNPSRKLCNLSYISSTTGLACMCLGCFSIIQWLLLRKGYLTESILIKNVNQKSLDTFLLANVLTGIVNLNINTIDTSKFISLFIIIIYMFIVTIYSYFSPSLIKLIMKNLK</sequence>
<proteinExistence type="inferred from homology"/>
<evidence type="ECO:0000256" key="4">
    <source>
        <dbReference type="ARBA" id="ARBA00023136"/>
    </source>
</evidence>
<dbReference type="UniPathway" id="UPA00196"/>
<evidence type="ECO:0000256" key="5">
    <source>
        <dbReference type="RuleBase" id="RU280819"/>
    </source>
</evidence>
<reference evidence="6" key="1">
    <citation type="submission" date="2021-02" db="EMBL/GenBank/DDBJ databases">
        <authorList>
            <person name="Nowell W R."/>
        </authorList>
    </citation>
    <scope>NUCLEOTIDE SEQUENCE</scope>
</reference>
<dbReference type="Pfam" id="PF06423">
    <property type="entry name" value="GWT1"/>
    <property type="match status" value="1"/>
</dbReference>
<organism evidence="6 8">
    <name type="scientific">Rotaria sordida</name>
    <dbReference type="NCBI Taxonomy" id="392033"/>
    <lineage>
        <taxon>Eukaryota</taxon>
        <taxon>Metazoa</taxon>
        <taxon>Spiralia</taxon>
        <taxon>Gnathifera</taxon>
        <taxon>Rotifera</taxon>
        <taxon>Eurotatoria</taxon>
        <taxon>Bdelloidea</taxon>
        <taxon>Philodinida</taxon>
        <taxon>Philodinidae</taxon>
        <taxon>Rotaria</taxon>
    </lineage>
</organism>
<dbReference type="PIRSF" id="PIRSF017321">
    <property type="entry name" value="GWT1"/>
    <property type="match status" value="1"/>
</dbReference>
<feature type="transmembrane region" description="Helical" evidence="5">
    <location>
        <begin position="215"/>
        <end position="234"/>
    </location>
</feature>
<feature type="transmembrane region" description="Helical" evidence="5">
    <location>
        <begin position="386"/>
        <end position="403"/>
    </location>
</feature>
<keyword evidence="9" id="KW-1185">Reference proteome</keyword>
<evidence type="ECO:0000313" key="7">
    <source>
        <dbReference type="EMBL" id="CAF1069892.1"/>
    </source>
</evidence>
<keyword evidence="5" id="KW-0808">Transferase</keyword>
<feature type="transmembrane region" description="Helical" evidence="5">
    <location>
        <begin position="183"/>
        <end position="203"/>
    </location>
</feature>
<dbReference type="GO" id="GO:0005789">
    <property type="term" value="C:endoplasmic reticulum membrane"/>
    <property type="evidence" value="ECO:0007669"/>
    <property type="project" value="UniProtKB-SubCell"/>
</dbReference>